<evidence type="ECO:0000313" key="3">
    <source>
        <dbReference type="Proteomes" id="UP000299102"/>
    </source>
</evidence>
<keyword evidence="3" id="KW-1185">Reference proteome</keyword>
<dbReference type="Proteomes" id="UP000299102">
    <property type="component" value="Unassembled WGS sequence"/>
</dbReference>
<comment type="caution">
    <text evidence="2">The sequence shown here is derived from an EMBL/GenBank/DDBJ whole genome shotgun (WGS) entry which is preliminary data.</text>
</comment>
<proteinExistence type="predicted"/>
<reference evidence="2 3" key="1">
    <citation type="journal article" date="2019" name="Commun. Biol.">
        <title>The bagworm genome reveals a unique fibroin gene that provides high tensile strength.</title>
        <authorList>
            <person name="Kono N."/>
            <person name="Nakamura H."/>
            <person name="Ohtoshi R."/>
            <person name="Tomita M."/>
            <person name="Numata K."/>
            <person name="Arakawa K."/>
        </authorList>
    </citation>
    <scope>NUCLEOTIDE SEQUENCE [LARGE SCALE GENOMIC DNA]</scope>
</reference>
<sequence length="87" mass="9737">MLRKQHLPANRLARFMPPVSWRTPSSLLQPHKGGRRWRVKAAAPAAAKTTEVTRLTSPLPTPHRVAKPPPMFVQDKGSVDRAAQKVR</sequence>
<feature type="region of interest" description="Disordered" evidence="1">
    <location>
        <begin position="43"/>
        <end position="87"/>
    </location>
</feature>
<dbReference type="AlphaFoldDB" id="A0A4C1SJC0"/>
<evidence type="ECO:0000313" key="2">
    <source>
        <dbReference type="EMBL" id="GBP02273.1"/>
    </source>
</evidence>
<dbReference type="EMBL" id="BGZK01003532">
    <property type="protein sequence ID" value="GBP02273.1"/>
    <property type="molecule type" value="Genomic_DNA"/>
</dbReference>
<gene>
    <name evidence="2" type="ORF">EVAR_85385_1</name>
</gene>
<name>A0A4C1SJC0_EUMVA</name>
<feature type="compositionally biased region" description="Basic and acidic residues" evidence="1">
    <location>
        <begin position="77"/>
        <end position="87"/>
    </location>
</feature>
<accession>A0A4C1SJC0</accession>
<organism evidence="2 3">
    <name type="scientific">Eumeta variegata</name>
    <name type="common">Bagworm moth</name>
    <name type="synonym">Eumeta japonica</name>
    <dbReference type="NCBI Taxonomy" id="151549"/>
    <lineage>
        <taxon>Eukaryota</taxon>
        <taxon>Metazoa</taxon>
        <taxon>Ecdysozoa</taxon>
        <taxon>Arthropoda</taxon>
        <taxon>Hexapoda</taxon>
        <taxon>Insecta</taxon>
        <taxon>Pterygota</taxon>
        <taxon>Neoptera</taxon>
        <taxon>Endopterygota</taxon>
        <taxon>Lepidoptera</taxon>
        <taxon>Glossata</taxon>
        <taxon>Ditrysia</taxon>
        <taxon>Tineoidea</taxon>
        <taxon>Psychidae</taxon>
        <taxon>Oiketicinae</taxon>
        <taxon>Eumeta</taxon>
    </lineage>
</organism>
<evidence type="ECO:0000256" key="1">
    <source>
        <dbReference type="SAM" id="MobiDB-lite"/>
    </source>
</evidence>
<protein>
    <submittedName>
        <fullName evidence="2">Uncharacterized protein</fullName>
    </submittedName>
</protein>